<dbReference type="GO" id="GO:0001727">
    <property type="term" value="F:lipid kinase activity"/>
    <property type="evidence" value="ECO:0007669"/>
    <property type="project" value="TreeGrafter"/>
</dbReference>
<dbReference type="OrthoDB" id="336240at2759"/>
<dbReference type="PROSITE" id="PS50146">
    <property type="entry name" value="DAGK"/>
    <property type="match status" value="1"/>
</dbReference>
<dbReference type="STRING" id="1314781.A0A165B6L4"/>
<sequence length="396" mass="42171">MPVRVLINPGAGAAAASKALIDSAVSLLYTHLGHEIDVQTSLSAEHLGDLAGEFVGENVKTSTDLTLVACGGDGTVHEIVNALVRPVVDNPAFNPPTIRIVVVPVGTANALYYSLFADSPTKYSLPEGATVSVSDDDLLKLQSVLAFIQGGTQQLAVSRTRLLSAAGGLAGSIVSFVVTSTSLHASILDTAEQLRKDVPRLDRFQLAARQNISKWYHARAVLHPGAARYDPESDAFVSLSESDGEDLPGPFTYFVSTLNVDRLEPAFRVTPLHRSHPPRAGEMDLILMRPRRNPVCLPEGGPARAASAQTSAQVLRAAYDNGRHVRLRFDAEGGVTEGGDGPLVAEYFRCTGWDWIPEESDEDAHLVCADGTIMSVPAGGKAVCTMLSQFTFLVCA</sequence>
<proteinExistence type="predicted"/>
<dbReference type="InterPro" id="IPR050187">
    <property type="entry name" value="Lipid_Phosphate_FormReg"/>
</dbReference>
<organism evidence="2 3">
    <name type="scientific">Exidia glandulosa HHB12029</name>
    <dbReference type="NCBI Taxonomy" id="1314781"/>
    <lineage>
        <taxon>Eukaryota</taxon>
        <taxon>Fungi</taxon>
        <taxon>Dikarya</taxon>
        <taxon>Basidiomycota</taxon>
        <taxon>Agaricomycotina</taxon>
        <taxon>Agaricomycetes</taxon>
        <taxon>Auriculariales</taxon>
        <taxon>Exidiaceae</taxon>
        <taxon>Exidia</taxon>
    </lineage>
</organism>
<dbReference type="SUPFAM" id="SSF111331">
    <property type="entry name" value="NAD kinase/diacylglycerol kinase-like"/>
    <property type="match status" value="1"/>
</dbReference>
<dbReference type="PANTHER" id="PTHR12358:SF105">
    <property type="entry name" value="DAGKC DOMAIN-CONTAINING PROTEIN"/>
    <property type="match status" value="1"/>
</dbReference>
<evidence type="ECO:0000313" key="2">
    <source>
        <dbReference type="EMBL" id="KZV79942.1"/>
    </source>
</evidence>
<accession>A0A165B6L4</accession>
<reference evidence="2 3" key="1">
    <citation type="journal article" date="2016" name="Mol. Biol. Evol.">
        <title>Comparative Genomics of Early-Diverging Mushroom-Forming Fungi Provides Insights into the Origins of Lignocellulose Decay Capabilities.</title>
        <authorList>
            <person name="Nagy L.G."/>
            <person name="Riley R."/>
            <person name="Tritt A."/>
            <person name="Adam C."/>
            <person name="Daum C."/>
            <person name="Floudas D."/>
            <person name="Sun H."/>
            <person name="Yadav J.S."/>
            <person name="Pangilinan J."/>
            <person name="Larsson K.H."/>
            <person name="Matsuura K."/>
            <person name="Barry K."/>
            <person name="Labutti K."/>
            <person name="Kuo R."/>
            <person name="Ohm R.A."/>
            <person name="Bhattacharya S.S."/>
            <person name="Shirouzu T."/>
            <person name="Yoshinaga Y."/>
            <person name="Martin F.M."/>
            <person name="Grigoriev I.V."/>
            <person name="Hibbett D.S."/>
        </authorList>
    </citation>
    <scope>NUCLEOTIDE SEQUENCE [LARGE SCALE GENOMIC DNA]</scope>
    <source>
        <strain evidence="2 3">HHB12029</strain>
    </source>
</reference>
<dbReference type="PANTHER" id="PTHR12358">
    <property type="entry name" value="SPHINGOSINE KINASE"/>
    <property type="match status" value="1"/>
</dbReference>
<protein>
    <recommendedName>
        <fullName evidence="1">DAGKc domain-containing protein</fullName>
    </recommendedName>
</protein>
<gene>
    <name evidence="2" type="ORF">EXIGLDRAFT_733967</name>
</gene>
<dbReference type="Pfam" id="PF00781">
    <property type="entry name" value="DAGK_cat"/>
    <property type="match status" value="1"/>
</dbReference>
<dbReference type="InterPro" id="IPR017438">
    <property type="entry name" value="ATP-NAD_kinase_N"/>
</dbReference>
<dbReference type="GO" id="GO:0005737">
    <property type="term" value="C:cytoplasm"/>
    <property type="evidence" value="ECO:0007669"/>
    <property type="project" value="TreeGrafter"/>
</dbReference>
<dbReference type="Proteomes" id="UP000077266">
    <property type="component" value="Unassembled WGS sequence"/>
</dbReference>
<evidence type="ECO:0000313" key="3">
    <source>
        <dbReference type="Proteomes" id="UP000077266"/>
    </source>
</evidence>
<dbReference type="InterPro" id="IPR016064">
    <property type="entry name" value="NAD/diacylglycerol_kinase_sf"/>
</dbReference>
<dbReference type="GO" id="GO:0016020">
    <property type="term" value="C:membrane"/>
    <property type="evidence" value="ECO:0007669"/>
    <property type="project" value="TreeGrafter"/>
</dbReference>
<feature type="domain" description="DAGKc" evidence="1">
    <location>
        <begin position="1"/>
        <end position="115"/>
    </location>
</feature>
<dbReference type="EMBL" id="KV426541">
    <property type="protein sequence ID" value="KZV79942.1"/>
    <property type="molecule type" value="Genomic_DNA"/>
</dbReference>
<dbReference type="Gene3D" id="3.40.50.10330">
    <property type="entry name" value="Probable inorganic polyphosphate/atp-NAD kinase, domain 1"/>
    <property type="match status" value="1"/>
</dbReference>
<dbReference type="GO" id="GO:0046512">
    <property type="term" value="P:sphingosine biosynthetic process"/>
    <property type="evidence" value="ECO:0007669"/>
    <property type="project" value="TreeGrafter"/>
</dbReference>
<dbReference type="AlphaFoldDB" id="A0A165B6L4"/>
<keyword evidence="3" id="KW-1185">Reference proteome</keyword>
<dbReference type="InterPro" id="IPR001206">
    <property type="entry name" value="Diacylglycerol_kinase_cat_dom"/>
</dbReference>
<evidence type="ECO:0000259" key="1">
    <source>
        <dbReference type="PROSITE" id="PS50146"/>
    </source>
</evidence>
<name>A0A165B6L4_EXIGL</name>
<dbReference type="InParanoid" id="A0A165B6L4"/>